<dbReference type="InterPro" id="IPR022712">
    <property type="entry name" value="Beta_Casp"/>
</dbReference>
<dbReference type="GO" id="GO:0003723">
    <property type="term" value="F:RNA binding"/>
    <property type="evidence" value="ECO:0007669"/>
    <property type="project" value="UniProtKB-KW"/>
</dbReference>
<evidence type="ECO:0000313" key="10">
    <source>
        <dbReference type="Proteomes" id="UP000186922"/>
    </source>
</evidence>
<dbReference type="GO" id="GO:0005847">
    <property type="term" value="C:mRNA cleavage and polyadenylation specificity factor complex"/>
    <property type="evidence" value="ECO:0007669"/>
    <property type="project" value="InterPro"/>
</dbReference>
<evidence type="ECO:0000256" key="1">
    <source>
        <dbReference type="ARBA" id="ARBA00004123"/>
    </source>
</evidence>
<dbReference type="InterPro" id="IPR011108">
    <property type="entry name" value="RMMBL"/>
</dbReference>
<dbReference type="InterPro" id="IPR036866">
    <property type="entry name" value="RibonucZ/Hydroxyglut_hydro"/>
</dbReference>
<organism evidence="9 10">
    <name type="scientific">Ramazzottius varieornatus</name>
    <name type="common">Water bear</name>
    <name type="synonym">Tardigrade</name>
    <dbReference type="NCBI Taxonomy" id="947166"/>
    <lineage>
        <taxon>Eukaryota</taxon>
        <taxon>Metazoa</taxon>
        <taxon>Ecdysozoa</taxon>
        <taxon>Tardigrada</taxon>
        <taxon>Eutardigrada</taxon>
        <taxon>Parachela</taxon>
        <taxon>Hypsibioidea</taxon>
        <taxon>Ramazzottiidae</taxon>
        <taxon>Ramazzottius</taxon>
    </lineage>
</organism>
<dbReference type="SMART" id="SM01027">
    <property type="entry name" value="Beta-Casp"/>
    <property type="match status" value="1"/>
</dbReference>
<dbReference type="SUPFAM" id="SSF56281">
    <property type="entry name" value="Metallo-hydrolase/oxidoreductase"/>
    <property type="match status" value="1"/>
</dbReference>
<dbReference type="CDD" id="cd16293">
    <property type="entry name" value="CPSF2-like_MBL-fold"/>
    <property type="match status" value="1"/>
</dbReference>
<keyword evidence="10" id="KW-1185">Reference proteome</keyword>
<dbReference type="Gene3D" id="3.60.15.10">
    <property type="entry name" value="Ribonuclease Z/Hydroxyacylglutathione hydrolase-like"/>
    <property type="match status" value="1"/>
</dbReference>
<protein>
    <recommendedName>
        <fullName evidence="6">Cleavage and polyadenylation specificity factor subunit 2</fullName>
    </recommendedName>
    <alternativeName>
        <fullName evidence="6">Cleavage and polyadenylation specificity factor 100 kDa subunit</fullName>
    </alternativeName>
</protein>
<dbReference type="InterPro" id="IPR025069">
    <property type="entry name" value="Cpsf2_C"/>
</dbReference>
<dbReference type="EMBL" id="BDGG01000001">
    <property type="protein sequence ID" value="GAU88227.1"/>
    <property type="molecule type" value="Genomic_DNA"/>
</dbReference>
<keyword evidence="3 6" id="KW-0507">mRNA processing</keyword>
<evidence type="ECO:0000256" key="3">
    <source>
        <dbReference type="ARBA" id="ARBA00022664"/>
    </source>
</evidence>
<dbReference type="InterPro" id="IPR027075">
    <property type="entry name" value="CPSF2"/>
</dbReference>
<accession>A0A1D1ULU3</accession>
<reference evidence="9 10" key="1">
    <citation type="journal article" date="2016" name="Nat. Commun.">
        <title>Extremotolerant tardigrade genome and improved radiotolerance of human cultured cells by tardigrade-unique protein.</title>
        <authorList>
            <person name="Hashimoto T."/>
            <person name="Horikawa D.D."/>
            <person name="Saito Y."/>
            <person name="Kuwahara H."/>
            <person name="Kozuka-Hata H."/>
            <person name="Shin-I T."/>
            <person name="Minakuchi Y."/>
            <person name="Ohishi K."/>
            <person name="Motoyama A."/>
            <person name="Aizu T."/>
            <person name="Enomoto A."/>
            <person name="Kondo K."/>
            <person name="Tanaka S."/>
            <person name="Hara Y."/>
            <person name="Koshikawa S."/>
            <person name="Sagara H."/>
            <person name="Miura T."/>
            <person name="Yokobori S."/>
            <person name="Miyagawa K."/>
            <person name="Suzuki Y."/>
            <person name="Kubo T."/>
            <person name="Oyama M."/>
            <person name="Kohara Y."/>
            <person name="Fujiyama A."/>
            <person name="Arakawa K."/>
            <person name="Katayama T."/>
            <person name="Toyoda A."/>
            <person name="Kunieda T."/>
        </authorList>
    </citation>
    <scope>NUCLEOTIDE SEQUENCE [LARGE SCALE GENOMIC DNA]</scope>
    <source>
        <strain evidence="9 10">YOKOZUNA-1</strain>
    </source>
</reference>
<dbReference type="OrthoDB" id="64353at2759"/>
<gene>
    <name evidence="9" type="primary">RvY_00967-1</name>
    <name evidence="9" type="synonym">RvY_00967.1</name>
    <name evidence="9" type="ORF">RvY_00967</name>
</gene>
<evidence type="ECO:0000256" key="5">
    <source>
        <dbReference type="ARBA" id="ARBA00023242"/>
    </source>
</evidence>
<dbReference type="Proteomes" id="UP000186922">
    <property type="component" value="Unassembled WGS sequence"/>
</dbReference>
<dbReference type="SMART" id="SM00849">
    <property type="entry name" value="Lactamase_B"/>
    <property type="match status" value="1"/>
</dbReference>
<comment type="similarity">
    <text evidence="2 6">Belongs to the metallo-beta-lactamase superfamily. RNA-metabolizing metallo-beta-lactamase-like family. CPSF2/YSH1 subfamily.</text>
</comment>
<dbReference type="Pfam" id="PF10996">
    <property type="entry name" value="Beta-Casp"/>
    <property type="match status" value="1"/>
</dbReference>
<dbReference type="STRING" id="947166.A0A1D1ULU3"/>
<evidence type="ECO:0000256" key="2">
    <source>
        <dbReference type="ARBA" id="ARBA00010624"/>
    </source>
</evidence>
<dbReference type="Pfam" id="PF07521">
    <property type="entry name" value="RMMBL"/>
    <property type="match status" value="1"/>
</dbReference>
<dbReference type="InterPro" id="IPR035639">
    <property type="entry name" value="CPSF2_MBL"/>
</dbReference>
<dbReference type="FunFam" id="3.60.15.10:FF:000008">
    <property type="entry name" value="Cleavage and polyadenylation specificity factor subunit 2"/>
    <property type="match status" value="1"/>
</dbReference>
<keyword evidence="5 6" id="KW-0539">Nucleus</keyword>
<evidence type="ECO:0000256" key="6">
    <source>
        <dbReference type="RuleBase" id="RU365006"/>
    </source>
</evidence>
<keyword evidence="4 6" id="KW-0694">RNA-binding</keyword>
<comment type="caution">
    <text evidence="9">The sequence shown here is derived from an EMBL/GenBank/DDBJ whole genome shotgun (WGS) entry which is preliminary data.</text>
</comment>
<proteinExistence type="inferred from homology"/>
<feature type="domain" description="Beta-Casp" evidence="8">
    <location>
        <begin position="242"/>
        <end position="367"/>
    </location>
</feature>
<dbReference type="AlphaFoldDB" id="A0A1D1ULU3"/>
<name>A0A1D1ULU3_RAMVA</name>
<comment type="subcellular location">
    <subcellularLocation>
        <location evidence="1 6">Nucleus</location>
    </subcellularLocation>
</comment>
<evidence type="ECO:0000313" key="9">
    <source>
        <dbReference type="EMBL" id="GAU88227.1"/>
    </source>
</evidence>
<dbReference type="GO" id="GO:0006398">
    <property type="term" value="P:mRNA 3'-end processing by stem-loop binding and cleavage"/>
    <property type="evidence" value="ECO:0007669"/>
    <property type="project" value="InterPro"/>
</dbReference>
<evidence type="ECO:0000256" key="4">
    <source>
        <dbReference type="ARBA" id="ARBA00022884"/>
    </source>
</evidence>
<sequence length="766" mass="87292">MPSIIHLQPFNGVHEFTPFCYLLEIDGFGILLDCGWDEQFNEQYIEELSKILPRIDCVLLTSSDIYHVGALPYLVGRLGLDCPIYSTSPVYKMGQMFMYDLYQSRHDYEDFQMFTLDHIDTAFDKITQVKYNQTVILKGKGEGIKLTSLCAGHMLGGCLWKIVKDEEEIVYAVDFAHKKERHLNALSLESINRPHLLICDMLNAAYNPPKRVLRDEELMTTILQTLRAEGDVLIAIDTAGRVLELAYMLDQLWQNKESGLSNFGVCILNNVAYNAIEFAKSQIEWMSDKLMKNFEDQRQNPFAFHHVQLCHTQNELRKVRSPKVVVASQPDLECGFSRNIFTDVCRNAKNTIILTQRTSVGTLARYLIDKPQTSRLTIDVKKRVLLEGLELAEYLEQKRKERDAKVVREQEIKEEEELKAGDLDADTAIGLVEKDVALVSKESDLFIRPYGRLPFHLLKRGTKPNAMYRFERDQRTKDEFGMSVDVDMMKNRLKEINKGLFEFDPVAAKTAGGGAGKSAGDEKMDVDEQEVAEEAPTKCISTPLTVDIKARIKFVDYEGRVDAESLQKILAQINPKRLILVHGTSQTADIVGTFATTQLNMKSEHIFYPDIHQIVDCSSETHIYRAKLSDAFLRDVQWKPMKDGGQMALVHCKVWYREPVTEREESEFDIPMPVSHDPNVPTLEPAPPKKFVLPPATLVTNNYKLSDIQKFLRQHGIYSDFLSGSLVCNGCVVISKASSGKLTVQGPFSVDYYRIRKLLYKEFCVF</sequence>
<dbReference type="Pfam" id="PF16661">
    <property type="entry name" value="Lactamase_B_6"/>
    <property type="match status" value="1"/>
</dbReference>
<dbReference type="Pfam" id="PF13299">
    <property type="entry name" value="CPSF100_C"/>
    <property type="match status" value="1"/>
</dbReference>
<dbReference type="PANTHER" id="PTHR45922:SF1">
    <property type="entry name" value="CLEAVAGE AND POLYADENYLATION SPECIFICITY FACTOR SUBUNIT 2"/>
    <property type="match status" value="1"/>
</dbReference>
<evidence type="ECO:0000259" key="7">
    <source>
        <dbReference type="SMART" id="SM00849"/>
    </source>
</evidence>
<evidence type="ECO:0000259" key="8">
    <source>
        <dbReference type="SMART" id="SM01027"/>
    </source>
</evidence>
<dbReference type="PANTHER" id="PTHR45922">
    <property type="entry name" value="CLEAVAGE AND POLYADENYLATION SPECIFICITY FACTOR SUBUNIT 2"/>
    <property type="match status" value="1"/>
</dbReference>
<feature type="domain" description="Metallo-beta-lactamase" evidence="7">
    <location>
        <begin position="17"/>
        <end position="222"/>
    </location>
</feature>
<dbReference type="InterPro" id="IPR001279">
    <property type="entry name" value="Metallo-B-lactamas"/>
</dbReference>